<evidence type="ECO:0000313" key="2">
    <source>
        <dbReference type="Proteomes" id="UP000708298"/>
    </source>
</evidence>
<accession>A0A963YSN0</accession>
<dbReference type="GO" id="GO:0016757">
    <property type="term" value="F:glycosyltransferase activity"/>
    <property type="evidence" value="ECO:0007669"/>
    <property type="project" value="InterPro"/>
</dbReference>
<dbReference type="SUPFAM" id="SSF53448">
    <property type="entry name" value="Nucleotide-diphospho-sugar transferases"/>
    <property type="match status" value="1"/>
</dbReference>
<evidence type="ECO:0000313" key="1">
    <source>
        <dbReference type="EMBL" id="MCB8876292.1"/>
    </source>
</evidence>
<name>A0A963YSN0_9PROT</name>
<comment type="caution">
    <text evidence="1">The sequence shown here is derived from an EMBL/GenBank/DDBJ whole genome shotgun (WGS) entry which is preliminary data.</text>
</comment>
<dbReference type="PANTHER" id="PTHR11183">
    <property type="entry name" value="GLYCOGENIN SUBFAMILY MEMBER"/>
    <property type="match status" value="1"/>
</dbReference>
<dbReference type="AlphaFoldDB" id="A0A963YSN0"/>
<dbReference type="InterPro" id="IPR050587">
    <property type="entry name" value="GNT1/Glycosyltrans_8"/>
</dbReference>
<evidence type="ECO:0008006" key="3">
    <source>
        <dbReference type="Google" id="ProtNLM"/>
    </source>
</evidence>
<protein>
    <recommendedName>
        <fullName evidence="3">Glycosyltransferase family 8 protein</fullName>
    </recommendedName>
</protein>
<proteinExistence type="predicted"/>
<dbReference type="RefSeq" id="WP_227321942.1">
    <property type="nucleotide sequence ID" value="NZ_JAESVB010000005.1"/>
</dbReference>
<dbReference type="InterPro" id="IPR002495">
    <property type="entry name" value="Glyco_trans_8"/>
</dbReference>
<reference evidence="1" key="2">
    <citation type="submission" date="2021-01" db="EMBL/GenBank/DDBJ databases">
        <authorList>
            <person name="Mieszkin S."/>
            <person name="Pouder E."/>
            <person name="Alain K."/>
        </authorList>
    </citation>
    <scope>NUCLEOTIDE SEQUENCE</scope>
    <source>
        <strain evidence="1">HW T2.11</strain>
    </source>
</reference>
<reference evidence="1" key="1">
    <citation type="journal article" date="2021" name="Microorganisms">
        <title>Acidisoma silvae sp. nov. and Acidisomacellulosilytica sp. nov., Two Acidophilic Bacteria Isolated from Decaying Wood, Hydrolyzing Cellulose and Producing Poly-3-hydroxybutyrate.</title>
        <authorList>
            <person name="Mieszkin S."/>
            <person name="Pouder E."/>
            <person name="Uroz S."/>
            <person name="Simon-Colin C."/>
            <person name="Alain K."/>
        </authorList>
    </citation>
    <scope>NUCLEOTIDE SEQUENCE</scope>
    <source>
        <strain evidence="1">HW T2.11</strain>
    </source>
</reference>
<dbReference type="EMBL" id="JAESVB010000005">
    <property type="protein sequence ID" value="MCB8876292.1"/>
    <property type="molecule type" value="Genomic_DNA"/>
</dbReference>
<dbReference type="Gene3D" id="3.90.550.10">
    <property type="entry name" value="Spore Coat Polysaccharide Biosynthesis Protein SpsA, Chain A"/>
    <property type="match status" value="1"/>
</dbReference>
<keyword evidence="2" id="KW-1185">Reference proteome</keyword>
<gene>
    <name evidence="1" type="ORF">ASILVAE211_13955</name>
</gene>
<sequence length="345" mass="38728">MKVCFVYVTDERGFDLTTLSALSLGLSQSRPDVHILGHKFLPQASKEFKEAAAKLDMRVTFGSVEDAAAERHETFDHITTPSLLKLAAVTSLVSDYDRIVYIDYDFLVFKKLDIEGLNFDGRPIAAVADLDLNYINGVKKLDWRDQSSLSASLGTYFNSGFMIFDAATWRVDFLRQYQAALDAHALSCDYVVDCTTPDQCALNKVFSDNWRELPADYNMQAAGKFTKSWQTAATRHYCGARKFLPLSPLRSDYRDTGHINAIHDLLGRPTSRLALAYWVLFKLNCIRKYRASEPVRHIFSALTLRLGADRRSEINPVKTPEPIQLGDVLSSIPVLGDVSALEKQA</sequence>
<dbReference type="InterPro" id="IPR029044">
    <property type="entry name" value="Nucleotide-diphossugar_trans"/>
</dbReference>
<dbReference type="Pfam" id="PF01501">
    <property type="entry name" value="Glyco_transf_8"/>
    <property type="match status" value="1"/>
</dbReference>
<dbReference type="Proteomes" id="UP000708298">
    <property type="component" value="Unassembled WGS sequence"/>
</dbReference>
<organism evidence="1 2">
    <name type="scientific">Acidisoma silvae</name>
    <dbReference type="NCBI Taxonomy" id="2802396"/>
    <lineage>
        <taxon>Bacteria</taxon>
        <taxon>Pseudomonadati</taxon>
        <taxon>Pseudomonadota</taxon>
        <taxon>Alphaproteobacteria</taxon>
        <taxon>Acetobacterales</taxon>
        <taxon>Acidocellaceae</taxon>
        <taxon>Acidisoma</taxon>
    </lineage>
</organism>